<dbReference type="Pfam" id="PF01011">
    <property type="entry name" value="PQQ"/>
    <property type="match status" value="1"/>
</dbReference>
<accession>A0A382M971</accession>
<dbReference type="EMBL" id="UINC01092180">
    <property type="protein sequence ID" value="SVC45544.1"/>
    <property type="molecule type" value="Genomic_DNA"/>
</dbReference>
<proteinExistence type="predicted"/>
<dbReference type="SUPFAM" id="SSF50998">
    <property type="entry name" value="Quinoprotein alcohol dehydrogenase-like"/>
    <property type="match status" value="1"/>
</dbReference>
<organism evidence="2">
    <name type="scientific">marine metagenome</name>
    <dbReference type="NCBI Taxonomy" id="408172"/>
    <lineage>
        <taxon>unclassified sequences</taxon>
        <taxon>metagenomes</taxon>
        <taxon>ecological metagenomes</taxon>
    </lineage>
</organism>
<gene>
    <name evidence="2" type="ORF">METZ01_LOCUS298398</name>
</gene>
<sequence>MKRVLLTLNILLTTTCLGQLTAQEQQFETVMTPAFSPISWERLVNADQEPENWLMYSGTLDSQRYSLLDEITVDNIDQLEMKWAYQIPVIDRAET</sequence>
<dbReference type="InterPro" id="IPR002372">
    <property type="entry name" value="PQQ_rpt_dom"/>
</dbReference>
<evidence type="ECO:0000313" key="2">
    <source>
        <dbReference type="EMBL" id="SVC45544.1"/>
    </source>
</evidence>
<dbReference type="AlphaFoldDB" id="A0A382M971"/>
<dbReference type="InterPro" id="IPR011047">
    <property type="entry name" value="Quinoprotein_ADH-like_sf"/>
</dbReference>
<dbReference type="Gene3D" id="2.140.10.10">
    <property type="entry name" value="Quinoprotein alcohol dehydrogenase-like superfamily"/>
    <property type="match status" value="1"/>
</dbReference>
<protein>
    <recommendedName>
        <fullName evidence="1">Pyrrolo-quinoline quinone repeat domain-containing protein</fullName>
    </recommendedName>
</protein>
<evidence type="ECO:0000259" key="1">
    <source>
        <dbReference type="Pfam" id="PF01011"/>
    </source>
</evidence>
<reference evidence="2" key="1">
    <citation type="submission" date="2018-05" db="EMBL/GenBank/DDBJ databases">
        <authorList>
            <person name="Lanie J.A."/>
            <person name="Ng W.-L."/>
            <person name="Kazmierczak K.M."/>
            <person name="Andrzejewski T.M."/>
            <person name="Davidsen T.M."/>
            <person name="Wayne K.J."/>
            <person name="Tettelin H."/>
            <person name="Glass J.I."/>
            <person name="Rusch D."/>
            <person name="Podicherti R."/>
            <person name="Tsui H.-C.T."/>
            <person name="Winkler M.E."/>
        </authorList>
    </citation>
    <scope>NUCLEOTIDE SEQUENCE</scope>
</reference>
<feature type="domain" description="Pyrrolo-quinoline quinone repeat" evidence="1">
    <location>
        <begin position="53"/>
        <end position="88"/>
    </location>
</feature>
<feature type="non-terminal residue" evidence="2">
    <location>
        <position position="95"/>
    </location>
</feature>
<name>A0A382M971_9ZZZZ</name>